<feature type="compositionally biased region" description="Basic and acidic residues" evidence="1">
    <location>
        <begin position="8"/>
        <end position="27"/>
    </location>
</feature>
<proteinExistence type="predicted"/>
<dbReference type="AlphaFoldDB" id="A0AA35L8I6"/>
<dbReference type="EMBL" id="OX395138">
    <property type="protein sequence ID" value="CAI5791296.1"/>
    <property type="molecule type" value="Genomic_DNA"/>
</dbReference>
<feature type="region of interest" description="Disordered" evidence="1">
    <location>
        <begin position="1"/>
        <end position="28"/>
    </location>
</feature>
<evidence type="ECO:0000256" key="1">
    <source>
        <dbReference type="SAM" id="MobiDB-lite"/>
    </source>
</evidence>
<keyword evidence="3" id="KW-1185">Reference proteome</keyword>
<protein>
    <submittedName>
        <fullName evidence="2">Uncharacterized protein</fullName>
    </submittedName>
</protein>
<evidence type="ECO:0000313" key="2">
    <source>
        <dbReference type="EMBL" id="CAI5791296.1"/>
    </source>
</evidence>
<sequence>MGNWASGRKLEATGDEEPKSEKPDRGRQGLMKFFRRGQWAPKEISLAPSEIFYQDLDPIRKEMLSSWGRRGARLRRAAQRSCPPLSSLTLWVAGDGGEREENYRYHRLMGNLVSSMVAEEDLPPPTWYEVPRDDAVGPPPPPPLRYLANGMIMAEGHPLPHLNLDHGTQRGE</sequence>
<evidence type="ECO:0000313" key="3">
    <source>
        <dbReference type="Proteomes" id="UP001178461"/>
    </source>
</evidence>
<name>A0AA35L8I6_9SAUR</name>
<gene>
    <name evidence="2" type="ORF">PODLI_1B037304</name>
</gene>
<dbReference type="Proteomes" id="UP001178461">
    <property type="component" value="Chromosome 13"/>
</dbReference>
<accession>A0AA35L8I6</accession>
<organism evidence="2 3">
    <name type="scientific">Podarcis lilfordi</name>
    <name type="common">Lilford's wall lizard</name>
    <dbReference type="NCBI Taxonomy" id="74358"/>
    <lineage>
        <taxon>Eukaryota</taxon>
        <taxon>Metazoa</taxon>
        <taxon>Chordata</taxon>
        <taxon>Craniata</taxon>
        <taxon>Vertebrata</taxon>
        <taxon>Euteleostomi</taxon>
        <taxon>Lepidosauria</taxon>
        <taxon>Squamata</taxon>
        <taxon>Bifurcata</taxon>
        <taxon>Unidentata</taxon>
        <taxon>Episquamata</taxon>
        <taxon>Laterata</taxon>
        <taxon>Lacertibaenia</taxon>
        <taxon>Lacertidae</taxon>
        <taxon>Podarcis</taxon>
    </lineage>
</organism>
<reference evidence="2" key="1">
    <citation type="submission" date="2022-12" db="EMBL/GenBank/DDBJ databases">
        <authorList>
            <person name="Alioto T."/>
            <person name="Alioto T."/>
            <person name="Gomez Garrido J."/>
        </authorList>
    </citation>
    <scope>NUCLEOTIDE SEQUENCE</scope>
</reference>